<evidence type="ECO:0000313" key="3">
    <source>
        <dbReference type="Proteomes" id="UP001066276"/>
    </source>
</evidence>
<accession>A0AAV7MSD4</accession>
<dbReference type="AlphaFoldDB" id="A0AAV7MSD4"/>
<keyword evidence="3" id="KW-1185">Reference proteome</keyword>
<evidence type="ECO:0000256" key="1">
    <source>
        <dbReference type="SAM" id="MobiDB-lite"/>
    </source>
</evidence>
<dbReference type="EMBL" id="JANPWB010000013">
    <property type="protein sequence ID" value="KAJ1105272.1"/>
    <property type="molecule type" value="Genomic_DNA"/>
</dbReference>
<feature type="compositionally biased region" description="Basic and acidic residues" evidence="1">
    <location>
        <begin position="106"/>
        <end position="119"/>
    </location>
</feature>
<evidence type="ECO:0000313" key="2">
    <source>
        <dbReference type="EMBL" id="KAJ1105272.1"/>
    </source>
</evidence>
<reference evidence="2" key="1">
    <citation type="journal article" date="2022" name="bioRxiv">
        <title>Sequencing and chromosome-scale assembly of the giantPleurodeles waltlgenome.</title>
        <authorList>
            <person name="Brown T."/>
            <person name="Elewa A."/>
            <person name="Iarovenko S."/>
            <person name="Subramanian E."/>
            <person name="Araus A.J."/>
            <person name="Petzold A."/>
            <person name="Susuki M."/>
            <person name="Suzuki K.-i.T."/>
            <person name="Hayashi T."/>
            <person name="Toyoda A."/>
            <person name="Oliveira C."/>
            <person name="Osipova E."/>
            <person name="Leigh N.D."/>
            <person name="Simon A."/>
            <person name="Yun M.H."/>
        </authorList>
    </citation>
    <scope>NUCLEOTIDE SEQUENCE</scope>
    <source>
        <strain evidence="2">20211129_DDA</strain>
        <tissue evidence="2">Liver</tissue>
    </source>
</reference>
<feature type="region of interest" description="Disordered" evidence="1">
    <location>
        <begin position="1"/>
        <end position="154"/>
    </location>
</feature>
<gene>
    <name evidence="2" type="ORF">NDU88_002680</name>
</gene>
<dbReference type="Proteomes" id="UP001066276">
    <property type="component" value="Chromosome 9"/>
</dbReference>
<comment type="caution">
    <text evidence="2">The sequence shown here is derived from an EMBL/GenBank/DDBJ whole genome shotgun (WGS) entry which is preliminary data.</text>
</comment>
<protein>
    <submittedName>
        <fullName evidence="2">Uncharacterized protein</fullName>
    </submittedName>
</protein>
<sequence>MYKTHQDVPVRALPPWPEQSLLGPAGGRLEALPEVGSTPGGFLWPVEGSEGSRAASVVSGGRPRDSIGVAERHGRRPGPRGGPFSSDLLSRVPGGPRAWRAWSGPREQRGCDSGFDPRRHDRFGRGAPLNAGLDRGLETVAPHPSTPTWGKFED</sequence>
<organism evidence="2 3">
    <name type="scientific">Pleurodeles waltl</name>
    <name type="common">Iberian ribbed newt</name>
    <dbReference type="NCBI Taxonomy" id="8319"/>
    <lineage>
        <taxon>Eukaryota</taxon>
        <taxon>Metazoa</taxon>
        <taxon>Chordata</taxon>
        <taxon>Craniata</taxon>
        <taxon>Vertebrata</taxon>
        <taxon>Euteleostomi</taxon>
        <taxon>Amphibia</taxon>
        <taxon>Batrachia</taxon>
        <taxon>Caudata</taxon>
        <taxon>Salamandroidea</taxon>
        <taxon>Salamandridae</taxon>
        <taxon>Pleurodelinae</taxon>
        <taxon>Pleurodeles</taxon>
    </lineage>
</organism>
<proteinExistence type="predicted"/>
<name>A0AAV7MSD4_PLEWA</name>